<evidence type="ECO:0000256" key="7">
    <source>
        <dbReference type="ARBA" id="ARBA00023177"/>
    </source>
</evidence>
<feature type="transmembrane region" description="Helical" evidence="8">
    <location>
        <begin position="225"/>
        <end position="251"/>
    </location>
</feature>
<dbReference type="STRING" id="4781.A0A0N7L4R2"/>
<dbReference type="InterPro" id="IPR018047">
    <property type="entry name" value="Ammonium_transpt_CS"/>
</dbReference>
<evidence type="ECO:0000256" key="9">
    <source>
        <dbReference type="SAM" id="SignalP"/>
    </source>
</evidence>
<feature type="signal peptide" evidence="9">
    <location>
        <begin position="1"/>
        <end position="23"/>
    </location>
</feature>
<comment type="subcellular location">
    <subcellularLocation>
        <location evidence="1">Membrane</location>
        <topology evidence="1">Multi-pass membrane protein</topology>
    </subcellularLocation>
</comment>
<dbReference type="InterPro" id="IPR024041">
    <property type="entry name" value="NH4_transpt_AmtB-like_dom"/>
</dbReference>
<proteinExistence type="inferred from homology"/>
<protein>
    <submittedName>
        <fullName evidence="11">Ammonium transporter family</fullName>
    </submittedName>
</protein>
<dbReference type="OrthoDB" id="161468at2759"/>
<evidence type="ECO:0000256" key="3">
    <source>
        <dbReference type="ARBA" id="ARBA00022448"/>
    </source>
</evidence>
<feature type="transmembrane region" description="Helical" evidence="8">
    <location>
        <begin position="263"/>
        <end position="282"/>
    </location>
</feature>
<dbReference type="AlphaFoldDB" id="A0A0N7L4R2"/>
<dbReference type="InterPro" id="IPR001905">
    <property type="entry name" value="Ammonium_transpt"/>
</dbReference>
<dbReference type="Pfam" id="PF00909">
    <property type="entry name" value="Ammonium_transp"/>
    <property type="match status" value="1"/>
</dbReference>
<evidence type="ECO:0000256" key="6">
    <source>
        <dbReference type="ARBA" id="ARBA00023136"/>
    </source>
</evidence>
<feature type="transmembrane region" description="Helical" evidence="8">
    <location>
        <begin position="184"/>
        <end position="205"/>
    </location>
</feature>
<dbReference type="PANTHER" id="PTHR43029">
    <property type="entry name" value="AMMONIUM TRANSPORTER MEP2"/>
    <property type="match status" value="1"/>
</dbReference>
<keyword evidence="3" id="KW-0813">Transport</keyword>
<feature type="transmembrane region" description="Helical" evidence="8">
    <location>
        <begin position="152"/>
        <end position="172"/>
    </location>
</feature>
<comment type="similarity">
    <text evidence="2">Belongs to the ammonia transporter channel (TC 1.A.11.2) family.</text>
</comment>
<reference evidence="12" key="1">
    <citation type="submission" date="2014-09" db="EMBL/GenBank/DDBJ databases">
        <authorList>
            <person name="Sharma Rahul"/>
            <person name="Thines Marco"/>
        </authorList>
    </citation>
    <scope>NUCLEOTIDE SEQUENCE [LARGE SCALE GENOMIC DNA]</scope>
</reference>
<evidence type="ECO:0000256" key="5">
    <source>
        <dbReference type="ARBA" id="ARBA00022989"/>
    </source>
</evidence>
<feature type="transmembrane region" description="Helical" evidence="8">
    <location>
        <begin position="70"/>
        <end position="91"/>
    </location>
</feature>
<feature type="chain" id="PRO_5006015050" evidence="9">
    <location>
        <begin position="24"/>
        <end position="353"/>
    </location>
</feature>
<dbReference type="GeneID" id="36404693"/>
<keyword evidence="5 8" id="KW-1133">Transmembrane helix</keyword>
<dbReference type="SUPFAM" id="SSF111352">
    <property type="entry name" value="Ammonium transporter"/>
    <property type="match status" value="1"/>
</dbReference>
<evidence type="ECO:0000259" key="10">
    <source>
        <dbReference type="Pfam" id="PF00909"/>
    </source>
</evidence>
<evidence type="ECO:0000256" key="2">
    <source>
        <dbReference type="ARBA" id="ARBA00005887"/>
    </source>
</evidence>
<feature type="domain" description="Ammonium transporter AmtB-like" evidence="10">
    <location>
        <begin position="70"/>
        <end position="328"/>
    </location>
</feature>
<dbReference type="GO" id="GO:0005886">
    <property type="term" value="C:plasma membrane"/>
    <property type="evidence" value="ECO:0007669"/>
    <property type="project" value="TreeGrafter"/>
</dbReference>
<feature type="transmembrane region" description="Helical" evidence="8">
    <location>
        <begin position="103"/>
        <end position="124"/>
    </location>
</feature>
<organism evidence="11 12">
    <name type="scientific">Plasmopara halstedii</name>
    <name type="common">Downy mildew of sunflower</name>
    <dbReference type="NCBI Taxonomy" id="4781"/>
    <lineage>
        <taxon>Eukaryota</taxon>
        <taxon>Sar</taxon>
        <taxon>Stramenopiles</taxon>
        <taxon>Oomycota</taxon>
        <taxon>Peronosporomycetes</taxon>
        <taxon>Peronosporales</taxon>
        <taxon>Peronosporaceae</taxon>
        <taxon>Plasmopara</taxon>
    </lineage>
</organism>
<evidence type="ECO:0000313" key="12">
    <source>
        <dbReference type="Proteomes" id="UP000054928"/>
    </source>
</evidence>
<keyword evidence="7" id="KW-0924">Ammonia transport</keyword>
<evidence type="ECO:0000256" key="8">
    <source>
        <dbReference type="SAM" id="Phobius"/>
    </source>
</evidence>
<dbReference type="PANTHER" id="PTHR43029:SF10">
    <property type="entry name" value="AMMONIUM TRANSPORTER MEP2"/>
    <property type="match status" value="1"/>
</dbReference>
<accession>A0A0N7L4R2</accession>
<sequence>MYWQSRVLVAAALVASLASIVETQSDSGLNATCLPSQYTDKITGDCVNYKGRGEKAETDYDKAVNSGNTAWMLMASALVMIMTPGVAFFYAGLAGGEMALNTIMMSFVSMALVSIQFWAFGYSASFGSNGMFEWAAYNNVGKTPSGTYGTEIPHILFALFQTQFAMISPALLSGGIVGRMKYGTFLLFIFLWTSLVYDPLPHWMWSLELDDSWAITNMGWEGKMGSIDFAGGSVIHISSGFGALAAALMVGKRYNHNEAVNPHNVPLVMIGVTLLWFGWFGFNAGSQGAADGIAAIAAVNTHLSSSAGFLTWEEAVIHHRKQTTLSTALPPSASGLKAQTLTLLFSASYFDLR</sequence>
<dbReference type="EMBL" id="CCYD01000428">
    <property type="protein sequence ID" value="CEG39387.1"/>
    <property type="molecule type" value="Genomic_DNA"/>
</dbReference>
<keyword evidence="12" id="KW-1185">Reference proteome</keyword>
<keyword evidence="9" id="KW-0732">Signal</keyword>
<dbReference type="Gene3D" id="1.10.3430.10">
    <property type="entry name" value="Ammonium transporter AmtB like domains"/>
    <property type="match status" value="1"/>
</dbReference>
<evidence type="ECO:0000256" key="1">
    <source>
        <dbReference type="ARBA" id="ARBA00004141"/>
    </source>
</evidence>
<dbReference type="Proteomes" id="UP000054928">
    <property type="component" value="Unassembled WGS sequence"/>
</dbReference>
<dbReference type="InterPro" id="IPR029020">
    <property type="entry name" value="Ammonium/urea_transptr"/>
</dbReference>
<dbReference type="GO" id="GO:0008519">
    <property type="term" value="F:ammonium channel activity"/>
    <property type="evidence" value="ECO:0007669"/>
    <property type="project" value="InterPro"/>
</dbReference>
<evidence type="ECO:0000256" key="4">
    <source>
        <dbReference type="ARBA" id="ARBA00022692"/>
    </source>
</evidence>
<dbReference type="PROSITE" id="PS01219">
    <property type="entry name" value="AMMONIUM_TRANSP"/>
    <property type="match status" value="1"/>
</dbReference>
<keyword evidence="4 8" id="KW-0812">Transmembrane</keyword>
<keyword evidence="6 8" id="KW-0472">Membrane</keyword>
<name>A0A0N7L4R2_PLAHL</name>
<dbReference type="RefSeq" id="XP_024575756.1">
    <property type="nucleotide sequence ID" value="XM_024724929.1"/>
</dbReference>
<evidence type="ECO:0000313" key="11">
    <source>
        <dbReference type="EMBL" id="CEG39387.1"/>
    </source>
</evidence>